<dbReference type="Proteomes" id="UP000501690">
    <property type="component" value="Linkage Group LG9"/>
</dbReference>
<reference evidence="1 2" key="1">
    <citation type="submission" date="2019-04" db="EMBL/GenBank/DDBJ databases">
        <title>An improved genome assembly and genetic linkage map for asparagus bean, Vigna unguiculata ssp. sesquipedialis.</title>
        <authorList>
            <person name="Xia Q."/>
            <person name="Zhang R."/>
            <person name="Dong Y."/>
        </authorList>
    </citation>
    <scope>NUCLEOTIDE SEQUENCE [LARGE SCALE GENOMIC DNA]</scope>
    <source>
        <tissue evidence="1">Leaf</tissue>
    </source>
</reference>
<sequence>MGLKNRGVGHRAWNLLRVTLLWARKGGVLRRKVAMELRLVPKYLKRLGHSNTPPSHIHYFERELSFDKTPIFHVKMYRPTSMRFHLPHIPCINPQVDFEYDFDDDDDDVEYDTGRKSALTAAGECDQEFYDDYERRLEMTSCSEQEEQEADAQGIDKRAEEFIQKFYQQMKLQRQISLLQYNATPNRDTTS</sequence>
<keyword evidence="2" id="KW-1185">Reference proteome</keyword>
<dbReference type="PANTHER" id="PTHR33265:SF5">
    <property type="entry name" value="COTTON FIBER PROTEIN"/>
    <property type="match status" value="1"/>
</dbReference>
<evidence type="ECO:0008006" key="3">
    <source>
        <dbReference type="Google" id="ProtNLM"/>
    </source>
</evidence>
<dbReference type="AlphaFoldDB" id="A0A4D6N3Q0"/>
<dbReference type="Pfam" id="PF05553">
    <property type="entry name" value="DUF761"/>
    <property type="match status" value="1"/>
</dbReference>
<proteinExistence type="predicted"/>
<dbReference type="InterPro" id="IPR008480">
    <property type="entry name" value="DUF761_pln"/>
</dbReference>
<protein>
    <recommendedName>
        <fullName evidence="3">Cotton fiber protein</fullName>
    </recommendedName>
</protein>
<evidence type="ECO:0000313" key="2">
    <source>
        <dbReference type="Proteomes" id="UP000501690"/>
    </source>
</evidence>
<evidence type="ECO:0000313" key="1">
    <source>
        <dbReference type="EMBL" id="QCE06647.1"/>
    </source>
</evidence>
<gene>
    <name evidence="1" type="ORF">DEO72_LG9g1661</name>
</gene>
<name>A0A4D6N3Q0_VIGUN</name>
<dbReference type="PANTHER" id="PTHR33265">
    <property type="entry name" value="AVR9/CF-9 RAPIDLY ELICITED PROTEIN-RELATED"/>
    <property type="match status" value="1"/>
</dbReference>
<dbReference type="EMBL" id="CP039353">
    <property type="protein sequence ID" value="QCE06647.1"/>
    <property type="molecule type" value="Genomic_DNA"/>
</dbReference>
<accession>A0A4D6N3Q0</accession>
<organism evidence="1 2">
    <name type="scientific">Vigna unguiculata</name>
    <name type="common">Cowpea</name>
    <dbReference type="NCBI Taxonomy" id="3917"/>
    <lineage>
        <taxon>Eukaryota</taxon>
        <taxon>Viridiplantae</taxon>
        <taxon>Streptophyta</taxon>
        <taxon>Embryophyta</taxon>
        <taxon>Tracheophyta</taxon>
        <taxon>Spermatophyta</taxon>
        <taxon>Magnoliopsida</taxon>
        <taxon>eudicotyledons</taxon>
        <taxon>Gunneridae</taxon>
        <taxon>Pentapetalae</taxon>
        <taxon>rosids</taxon>
        <taxon>fabids</taxon>
        <taxon>Fabales</taxon>
        <taxon>Fabaceae</taxon>
        <taxon>Papilionoideae</taxon>
        <taxon>50 kb inversion clade</taxon>
        <taxon>NPAAA clade</taxon>
        <taxon>indigoferoid/millettioid clade</taxon>
        <taxon>Phaseoleae</taxon>
        <taxon>Vigna</taxon>
    </lineage>
</organism>